<reference evidence="1 2" key="1">
    <citation type="journal article" date="2020" name="IScience">
        <title>Genome Sequencing of the Endangered Kingdonia uniflora (Circaeasteraceae, Ranunculales) Reveals Potential Mechanisms of Evolutionary Specialization.</title>
        <authorList>
            <person name="Sun Y."/>
            <person name="Deng T."/>
            <person name="Zhang A."/>
            <person name="Moore M.J."/>
            <person name="Landis J.B."/>
            <person name="Lin N."/>
            <person name="Zhang H."/>
            <person name="Zhang X."/>
            <person name="Huang J."/>
            <person name="Zhang X."/>
            <person name="Sun H."/>
            <person name="Wang H."/>
        </authorList>
    </citation>
    <scope>NUCLEOTIDE SEQUENCE [LARGE SCALE GENOMIC DNA]</scope>
    <source>
        <strain evidence="1">TB1705</strain>
        <tissue evidence="1">Leaf</tissue>
    </source>
</reference>
<accession>A0A7J7MJG1</accession>
<proteinExistence type="predicted"/>
<evidence type="ECO:0000313" key="2">
    <source>
        <dbReference type="Proteomes" id="UP000541444"/>
    </source>
</evidence>
<evidence type="ECO:0000313" key="1">
    <source>
        <dbReference type="EMBL" id="KAF6155055.1"/>
    </source>
</evidence>
<dbReference type="Proteomes" id="UP000541444">
    <property type="component" value="Unassembled WGS sequence"/>
</dbReference>
<keyword evidence="2" id="KW-1185">Reference proteome</keyword>
<comment type="caution">
    <text evidence="1">The sequence shown here is derived from an EMBL/GenBank/DDBJ whole genome shotgun (WGS) entry which is preliminary data.</text>
</comment>
<protein>
    <submittedName>
        <fullName evidence="1">Uncharacterized protein</fullName>
    </submittedName>
</protein>
<sequence length="128" mass="15018">MAAEALISIDFDKHMNTIRNADLVGFQNILGILKETWSNLHIPKGRYGVAYTNHVESWNNAIVKVRDLPIHVFIEKLRTICSKISYMYREEVEMSQARLKPWAMDYCERNKFAENSLAYNICTSRYHF</sequence>
<organism evidence="1 2">
    <name type="scientific">Kingdonia uniflora</name>
    <dbReference type="NCBI Taxonomy" id="39325"/>
    <lineage>
        <taxon>Eukaryota</taxon>
        <taxon>Viridiplantae</taxon>
        <taxon>Streptophyta</taxon>
        <taxon>Embryophyta</taxon>
        <taxon>Tracheophyta</taxon>
        <taxon>Spermatophyta</taxon>
        <taxon>Magnoliopsida</taxon>
        <taxon>Ranunculales</taxon>
        <taxon>Circaeasteraceae</taxon>
        <taxon>Kingdonia</taxon>
    </lineage>
</organism>
<dbReference type="EMBL" id="JACGCM010001441">
    <property type="protein sequence ID" value="KAF6155055.1"/>
    <property type="molecule type" value="Genomic_DNA"/>
</dbReference>
<dbReference type="AlphaFoldDB" id="A0A7J7MJG1"/>
<gene>
    <name evidence="1" type="ORF">GIB67_035802</name>
</gene>
<name>A0A7J7MJG1_9MAGN</name>